<name>A0A1R2BY69_9CILI</name>
<keyword evidence="1" id="KW-0175">Coiled coil</keyword>
<gene>
    <name evidence="2" type="ORF">SteCoe_17847</name>
</gene>
<dbReference type="EMBL" id="MPUH01000372">
    <property type="protein sequence ID" value="OMJ81631.1"/>
    <property type="molecule type" value="Genomic_DNA"/>
</dbReference>
<feature type="coiled-coil region" evidence="1">
    <location>
        <begin position="178"/>
        <end position="205"/>
    </location>
</feature>
<evidence type="ECO:0000313" key="3">
    <source>
        <dbReference type="Proteomes" id="UP000187209"/>
    </source>
</evidence>
<reference evidence="2 3" key="1">
    <citation type="submission" date="2016-11" db="EMBL/GenBank/DDBJ databases">
        <title>The macronuclear genome of Stentor coeruleus: a giant cell with tiny introns.</title>
        <authorList>
            <person name="Slabodnick M."/>
            <person name="Ruby J.G."/>
            <person name="Reiff S.B."/>
            <person name="Swart E.C."/>
            <person name="Gosai S."/>
            <person name="Prabakaran S."/>
            <person name="Witkowska E."/>
            <person name="Larue G.E."/>
            <person name="Fisher S."/>
            <person name="Freeman R.M."/>
            <person name="Gunawardena J."/>
            <person name="Chu W."/>
            <person name="Stover N.A."/>
            <person name="Gregory B.D."/>
            <person name="Nowacki M."/>
            <person name="Derisi J."/>
            <person name="Roy S.W."/>
            <person name="Marshall W.F."/>
            <person name="Sood P."/>
        </authorList>
    </citation>
    <scope>NUCLEOTIDE SEQUENCE [LARGE SCALE GENOMIC DNA]</scope>
    <source>
        <strain evidence="2">WM001</strain>
    </source>
</reference>
<dbReference type="AlphaFoldDB" id="A0A1R2BY69"/>
<comment type="caution">
    <text evidence="2">The sequence shown here is derived from an EMBL/GenBank/DDBJ whole genome shotgun (WGS) entry which is preliminary data.</text>
</comment>
<evidence type="ECO:0000256" key="1">
    <source>
        <dbReference type="SAM" id="Coils"/>
    </source>
</evidence>
<proteinExistence type="predicted"/>
<evidence type="ECO:0000313" key="2">
    <source>
        <dbReference type="EMBL" id="OMJ81631.1"/>
    </source>
</evidence>
<protein>
    <submittedName>
        <fullName evidence="2">Uncharacterized protein</fullName>
    </submittedName>
</protein>
<sequence length="301" mass="34380">MIVRKVKNPTHGVKIEALQESTHKAGKIITEDMRLSLSKANIPPQKIVQLKKARSTSVLKQKLSQIQSTNVTPLNKKSHNKSFVFSDTLDITDLTQTSKPPNDSKKSLLQSIEIWLSEQIKADKASPRYFLYLEGLQKLTSYDPSLKKLISTITSGLENCLKMSVSFNQTSPQHDVETEKYRSQINELRNSIKGLVQEKKTYKKNIGQFNSILTYMKKQGVPVEQYIQEFCEFTNKKEKKNLFNSSMKVIPNFEDNRSKDCTVPKLTITPPSGIGFHQEFMAKAEEFSESWRQLLKNEKSG</sequence>
<accession>A0A1R2BY69</accession>
<organism evidence="2 3">
    <name type="scientific">Stentor coeruleus</name>
    <dbReference type="NCBI Taxonomy" id="5963"/>
    <lineage>
        <taxon>Eukaryota</taxon>
        <taxon>Sar</taxon>
        <taxon>Alveolata</taxon>
        <taxon>Ciliophora</taxon>
        <taxon>Postciliodesmatophora</taxon>
        <taxon>Heterotrichea</taxon>
        <taxon>Heterotrichida</taxon>
        <taxon>Stentoridae</taxon>
        <taxon>Stentor</taxon>
    </lineage>
</organism>
<dbReference type="OrthoDB" id="304039at2759"/>
<dbReference type="Proteomes" id="UP000187209">
    <property type="component" value="Unassembled WGS sequence"/>
</dbReference>
<keyword evidence="3" id="KW-1185">Reference proteome</keyword>